<organism evidence="2 3">
    <name type="scientific">Gibberella zeae</name>
    <name type="common">Wheat head blight fungus</name>
    <name type="synonym">Fusarium graminearum</name>
    <dbReference type="NCBI Taxonomy" id="5518"/>
    <lineage>
        <taxon>Eukaryota</taxon>
        <taxon>Fungi</taxon>
        <taxon>Dikarya</taxon>
        <taxon>Ascomycota</taxon>
        <taxon>Pezizomycotina</taxon>
        <taxon>Sordariomycetes</taxon>
        <taxon>Hypocreomycetidae</taxon>
        <taxon>Hypocreales</taxon>
        <taxon>Nectriaceae</taxon>
        <taxon>Fusarium</taxon>
    </lineage>
</organism>
<reference evidence="2" key="1">
    <citation type="submission" date="2021-03" db="EMBL/GenBank/DDBJ databases">
        <authorList>
            <person name="Alouane T."/>
            <person name="Langin T."/>
            <person name="Bonhomme L."/>
        </authorList>
    </citation>
    <scope>NUCLEOTIDE SEQUENCE</scope>
    <source>
        <strain evidence="2">MDC_Fg202</strain>
    </source>
</reference>
<accession>A0A9N8NL95</accession>
<dbReference type="AlphaFoldDB" id="A0A9N8NL95"/>
<dbReference type="Proteomes" id="UP000746612">
    <property type="component" value="Unassembled WGS sequence"/>
</dbReference>
<protein>
    <submittedName>
        <fullName evidence="2">Uncharacterized protein</fullName>
    </submittedName>
</protein>
<comment type="caution">
    <text evidence="2">The sequence shown here is derived from an EMBL/GenBank/DDBJ whole genome shotgun (WGS) entry which is preliminary data.</text>
</comment>
<evidence type="ECO:0000313" key="2">
    <source>
        <dbReference type="EMBL" id="CAG1970986.1"/>
    </source>
</evidence>
<feature type="region of interest" description="Disordered" evidence="1">
    <location>
        <begin position="1"/>
        <end position="73"/>
    </location>
</feature>
<evidence type="ECO:0000313" key="3">
    <source>
        <dbReference type="Proteomes" id="UP000746612"/>
    </source>
</evidence>
<proteinExistence type="predicted"/>
<dbReference type="EMBL" id="CAJPIJ010000088">
    <property type="protein sequence ID" value="CAG1970986.1"/>
    <property type="molecule type" value="Genomic_DNA"/>
</dbReference>
<name>A0A9N8NL95_GIBZA</name>
<sequence length="73" mass="7712">MSTLTCLPPHFTSRTIGSLTDPERDSCPQPGTSDRQHPGLLSSGRPDGPQLPLQVKLTGKGMQSRTILPGDSG</sequence>
<gene>
    <name evidence="2" type="ORF">MDCFG202_LOCUS92622</name>
</gene>
<evidence type="ECO:0000256" key="1">
    <source>
        <dbReference type="SAM" id="MobiDB-lite"/>
    </source>
</evidence>